<evidence type="ECO:0000256" key="1">
    <source>
        <dbReference type="SAM" id="Phobius"/>
    </source>
</evidence>
<keyword evidence="2" id="KW-0732">Signal</keyword>
<dbReference type="RefSeq" id="WP_033126765.1">
    <property type="nucleotide sequence ID" value="NZ_JACLYY010000002.1"/>
</dbReference>
<proteinExistence type="predicted"/>
<organism evidence="3 4">
    <name type="scientific">Faecalicatena fissicatena</name>
    <dbReference type="NCBI Taxonomy" id="290055"/>
    <lineage>
        <taxon>Bacteria</taxon>
        <taxon>Bacillati</taxon>
        <taxon>Bacillota</taxon>
        <taxon>Clostridia</taxon>
        <taxon>Lachnospirales</taxon>
        <taxon>Lachnospiraceae</taxon>
        <taxon>Faecalicatena</taxon>
    </lineage>
</organism>
<keyword evidence="1" id="KW-0472">Membrane</keyword>
<sequence length="203" mass="21049">MKTKFLKTAAAVMAMVMCLGMTAFAAPSPSGSDFVVGGISRAVDADGNDISGMLEVTELPNEYADVAAQLRTAEGLRAAMGSDYNENMMVVDIVDVKIVGDASQVKFPVTITFQVNGVTVSTKGMILHYTGSEWEKIPTTMGEGTMTGTFSSLSPVAFVVDKTTVTGGTASPKTSAQSAAAVALLGLLAVTAACGMKKRSMER</sequence>
<keyword evidence="1" id="KW-0812">Transmembrane</keyword>
<feature type="transmembrane region" description="Helical" evidence="1">
    <location>
        <begin position="179"/>
        <end position="196"/>
    </location>
</feature>
<keyword evidence="4" id="KW-1185">Reference proteome</keyword>
<evidence type="ECO:0000313" key="3">
    <source>
        <dbReference type="EMBL" id="MBM6737156.1"/>
    </source>
</evidence>
<evidence type="ECO:0000313" key="4">
    <source>
        <dbReference type="Proteomes" id="UP000716906"/>
    </source>
</evidence>
<accession>A0ABS2E6A0</accession>
<feature type="chain" id="PRO_5045283835" evidence="2">
    <location>
        <begin position="26"/>
        <end position="203"/>
    </location>
</feature>
<evidence type="ECO:0000256" key="2">
    <source>
        <dbReference type="SAM" id="SignalP"/>
    </source>
</evidence>
<comment type="caution">
    <text evidence="3">The sequence shown here is derived from an EMBL/GenBank/DDBJ whole genome shotgun (WGS) entry which is preliminary data.</text>
</comment>
<keyword evidence="1" id="KW-1133">Transmembrane helix</keyword>
<dbReference type="EMBL" id="JACLYY010000002">
    <property type="protein sequence ID" value="MBM6737156.1"/>
    <property type="molecule type" value="Genomic_DNA"/>
</dbReference>
<gene>
    <name evidence="3" type="ORF">H7U36_03415</name>
</gene>
<protein>
    <submittedName>
        <fullName evidence="3">Uncharacterized protein</fullName>
    </submittedName>
</protein>
<feature type="signal peptide" evidence="2">
    <location>
        <begin position="1"/>
        <end position="25"/>
    </location>
</feature>
<name>A0ABS2E6A0_9FIRM</name>
<dbReference type="Proteomes" id="UP000716906">
    <property type="component" value="Unassembled WGS sequence"/>
</dbReference>
<reference evidence="3 4" key="1">
    <citation type="journal article" date="2021" name="Sci. Rep.">
        <title>The distribution of antibiotic resistance genes in chicken gut microbiota commensals.</title>
        <authorList>
            <person name="Juricova H."/>
            <person name="Matiasovicova J."/>
            <person name="Kubasova T."/>
            <person name="Cejkova D."/>
            <person name="Rychlik I."/>
        </authorList>
    </citation>
    <scope>NUCLEOTIDE SEQUENCE [LARGE SCALE GENOMIC DNA]</scope>
    <source>
        <strain evidence="3 4">An773</strain>
    </source>
</reference>